<dbReference type="KEGG" id="mmab:HQ865_09300"/>
<dbReference type="InterPro" id="IPR021135">
    <property type="entry name" value="PEP_COase"/>
</dbReference>
<dbReference type="GO" id="GO:0015977">
    <property type="term" value="P:carbon fixation"/>
    <property type="evidence" value="ECO:0007669"/>
    <property type="project" value="InterPro"/>
</dbReference>
<evidence type="ECO:0000313" key="4">
    <source>
        <dbReference type="Proteomes" id="UP000505355"/>
    </source>
</evidence>
<reference evidence="3 4" key="1">
    <citation type="submission" date="2020-05" db="EMBL/GenBank/DDBJ databases">
        <title>Mucilaginibacter mali sp. nov.</title>
        <authorList>
            <person name="Kim H.S."/>
            <person name="Lee K.C."/>
            <person name="Suh M.K."/>
            <person name="Kim J.-S."/>
            <person name="Han K.-I."/>
            <person name="Eom M.K."/>
            <person name="Shin Y.K."/>
            <person name="Lee J.-S."/>
        </authorList>
    </citation>
    <scope>NUCLEOTIDE SEQUENCE [LARGE SCALE GENOMIC DNA]</scope>
    <source>
        <strain evidence="3 4">G2-14</strain>
    </source>
</reference>
<evidence type="ECO:0000256" key="2">
    <source>
        <dbReference type="ARBA" id="ARBA00022419"/>
    </source>
</evidence>
<gene>
    <name evidence="3" type="ORF">HQ865_09300</name>
</gene>
<dbReference type="GO" id="GO:0008964">
    <property type="term" value="F:phosphoenolpyruvate carboxylase activity"/>
    <property type="evidence" value="ECO:0007669"/>
    <property type="project" value="InterPro"/>
</dbReference>
<dbReference type="PRINTS" id="PR00150">
    <property type="entry name" value="PEPCARBXLASE"/>
</dbReference>
<dbReference type="PANTHER" id="PTHR30523">
    <property type="entry name" value="PHOSPHOENOLPYRUVATE CARBOXYLASE"/>
    <property type="match status" value="1"/>
</dbReference>
<evidence type="ECO:0000313" key="3">
    <source>
        <dbReference type="EMBL" id="QKJ29942.1"/>
    </source>
</evidence>
<proteinExistence type="predicted"/>
<dbReference type="PANTHER" id="PTHR30523:SF6">
    <property type="entry name" value="PHOSPHOENOLPYRUVATE CARBOXYLASE"/>
    <property type="match status" value="1"/>
</dbReference>
<dbReference type="EMBL" id="CP054139">
    <property type="protein sequence ID" value="QKJ29942.1"/>
    <property type="molecule type" value="Genomic_DNA"/>
</dbReference>
<dbReference type="GO" id="GO:0005829">
    <property type="term" value="C:cytosol"/>
    <property type="evidence" value="ECO:0007669"/>
    <property type="project" value="TreeGrafter"/>
</dbReference>
<dbReference type="AlphaFoldDB" id="A0A7D4UK25"/>
<accession>A0A7D4UK25</accession>
<evidence type="ECO:0000256" key="1">
    <source>
        <dbReference type="ARBA" id="ARBA00003670"/>
    </source>
</evidence>
<dbReference type="GO" id="GO:0006099">
    <property type="term" value="P:tricarboxylic acid cycle"/>
    <property type="evidence" value="ECO:0007669"/>
    <property type="project" value="InterPro"/>
</dbReference>
<name>A0A7D4UK25_9SPHI</name>
<comment type="function">
    <text evidence="1">Forms oxaloacetate, a four-carbon dicarboxylic acid source for the tricarboxylic acid cycle.</text>
</comment>
<dbReference type="SUPFAM" id="SSF51621">
    <property type="entry name" value="Phosphoenolpyruvate/pyruvate domain"/>
    <property type="match status" value="1"/>
</dbReference>
<keyword evidence="3" id="KW-0670">Pyruvate</keyword>
<organism evidence="3 4">
    <name type="scientific">Mucilaginibacter mali</name>
    <dbReference type="NCBI Taxonomy" id="2740462"/>
    <lineage>
        <taxon>Bacteria</taxon>
        <taxon>Pseudomonadati</taxon>
        <taxon>Bacteroidota</taxon>
        <taxon>Sphingobacteriia</taxon>
        <taxon>Sphingobacteriales</taxon>
        <taxon>Sphingobacteriaceae</taxon>
        <taxon>Mucilaginibacter</taxon>
    </lineage>
</organism>
<dbReference type="InterPro" id="IPR015813">
    <property type="entry name" value="Pyrv/PenolPyrv_kinase-like_dom"/>
</dbReference>
<dbReference type="Pfam" id="PF00311">
    <property type="entry name" value="PEPcase"/>
    <property type="match status" value="2"/>
</dbReference>
<sequence length="860" mass="98826">MPSVTKLSQREIIFNQEVESRFQLYDSLFLTLPFYQVKDTGILLPFFSSHCEKETAKQKSPAAIIESFFKKYVPDIDHEEQINRLFRFIQYIERQVVLFDAIEDSSFNKIGHFEKTGTLQSLLQQVDGDDEMRQQIKEKLKTFSLRLVLTAHPTQFYPSRVLGIMTDLIDALKVNDINTINALLQQLGKTPFFNKTSPTPVDEAVSLIWFLENVFYHAVTATQAKLEEEFDLKDGDNQVVELGFWPGGDRDGNPNVNCETTKTVAANLRQIIFRCYYRDYRVLKRRITFRGVERPMKALETLLYQNAFNEQPQPANLQADLIGLLSSIKETIINDHDGLFLNLVDDLLHKVRAFGCYFATLDIRQDSRVLRNVFKYCTAGRQVDKAIKNGYLDLSEEDKLKALTFNEANLFVGDDADDLVKDTLDTIRLMKTIQHTNGERACQRFIISNCQQASDILQLMDLFLWSGWKKNELTVDFMPLFETVNDLAHAAEIMEKLYTHPFYKSHLKNRHNRQTIMLGFSDSTKDGGYLMANWSIYKAKVELTAMARKHNIQLAFFDGRGGPPARGGGKTHRFYSSMGKDIANDHIQLTIQGQTVSSQYGSVDTARFNSEQLINAGIVSALNPNRHDLLDSSHKKMISEMADESYKAFLALREDPLFVEYLEKLSPLKLLSRINISSRPTKRNAGAKLKLEDLRAISFVTAWGQMKQNIPGFYGVGTALKKIKGEKRWKEIQELYHNSGYFKTVVDNCMMSMSKSDFRVTAYLESDKTFGAFWKKLHDEYELTKELLLELTGSESLMEEYPIERRSIALRERIVLPLVIIQHYALHKLNHQHQEEFTDIYNKLVIRTVYGIVNAGRNSA</sequence>
<keyword evidence="4" id="KW-1185">Reference proteome</keyword>
<dbReference type="RefSeq" id="WP_173414632.1">
    <property type="nucleotide sequence ID" value="NZ_CP054139.1"/>
</dbReference>
<protein>
    <recommendedName>
        <fullName evidence="2">Phosphoenolpyruvate carboxylase</fullName>
    </recommendedName>
</protein>
<dbReference type="Proteomes" id="UP000505355">
    <property type="component" value="Chromosome"/>
</dbReference>